<comment type="similarity">
    <text evidence="6">Belongs to the GpsB family.</text>
</comment>
<evidence type="ECO:0000313" key="7">
    <source>
        <dbReference type="EMBL" id="KRM02470.1"/>
    </source>
</evidence>
<keyword evidence="3 6" id="KW-0133">Cell shape</keyword>
<dbReference type="HAMAP" id="MF_02011">
    <property type="entry name" value="GpsB"/>
    <property type="match status" value="1"/>
</dbReference>
<comment type="function">
    <text evidence="6">Divisome component that associates with the complex late in its assembly, after the Z-ring is formed, and is dependent on DivIC and PBP2B for its recruitment to the divisome. Together with EzrA, is a key component of the system that regulates PBP1 localization during cell cycle progression. Its main role could be the removal of PBP1 from the cell pole after pole maturation is completed. Also contributes to the recruitment of PBP1 to the division complex. Not essential for septum formation.</text>
</comment>
<dbReference type="Proteomes" id="UP000051739">
    <property type="component" value="Unassembled WGS sequence"/>
</dbReference>
<dbReference type="NCBIfam" id="NF010725">
    <property type="entry name" value="PRK14127.1"/>
    <property type="match status" value="1"/>
</dbReference>
<keyword evidence="4 6" id="KW-0175">Coiled coil</keyword>
<reference evidence="7 8" key="1">
    <citation type="journal article" date="2015" name="Genome Announc.">
        <title>Expanding the biotechnology potential of lactobacilli through comparative genomics of 213 strains and associated genera.</title>
        <authorList>
            <person name="Sun Z."/>
            <person name="Harris H.M."/>
            <person name="McCann A."/>
            <person name="Guo C."/>
            <person name="Argimon S."/>
            <person name="Zhang W."/>
            <person name="Yang X."/>
            <person name="Jeffery I.B."/>
            <person name="Cooney J.C."/>
            <person name="Kagawa T.F."/>
            <person name="Liu W."/>
            <person name="Song Y."/>
            <person name="Salvetti E."/>
            <person name="Wrobel A."/>
            <person name="Rasinkangas P."/>
            <person name="Parkhill J."/>
            <person name="Rea M.C."/>
            <person name="O'Sullivan O."/>
            <person name="Ritari J."/>
            <person name="Douillard F.P."/>
            <person name="Paul Ross R."/>
            <person name="Yang R."/>
            <person name="Briner A.E."/>
            <person name="Felis G.E."/>
            <person name="de Vos W.M."/>
            <person name="Barrangou R."/>
            <person name="Klaenhammer T.R."/>
            <person name="Caufield P.W."/>
            <person name="Cui Y."/>
            <person name="Zhang H."/>
            <person name="O'Toole P.W."/>
        </authorList>
    </citation>
    <scope>NUCLEOTIDE SEQUENCE [LARGE SCALE GENOMIC DNA]</scope>
    <source>
        <strain evidence="7 8">DSM 16045</strain>
    </source>
</reference>
<feature type="coiled-coil region" evidence="6">
    <location>
        <begin position="37"/>
        <end position="71"/>
    </location>
</feature>
<proteinExistence type="inferred from homology"/>
<organism evidence="7 8">
    <name type="scientific">Limosilactobacillus gastricus DSM 16045</name>
    <dbReference type="NCBI Taxonomy" id="1423749"/>
    <lineage>
        <taxon>Bacteria</taxon>
        <taxon>Bacillati</taxon>
        <taxon>Bacillota</taxon>
        <taxon>Bacilli</taxon>
        <taxon>Lactobacillales</taxon>
        <taxon>Lactobacillaceae</taxon>
        <taxon>Limosilactobacillus</taxon>
    </lineage>
</organism>
<evidence type="ECO:0000256" key="4">
    <source>
        <dbReference type="ARBA" id="ARBA00023054"/>
    </source>
</evidence>
<protein>
    <recommendedName>
        <fullName evidence="6">Cell cycle protein GpsB</fullName>
    </recommendedName>
    <alternativeName>
        <fullName evidence="6">Guiding PBP1-shuttling protein</fullName>
    </alternativeName>
</protein>
<sequence length="121" mass="13688">MLILDNINFTPQDILQKQFQEKSIGKGYDREDVDSYLDDIIKDYNTFEKEINRLQDENARLKTKVDELTRQVEAGGSGVASGDTQPLSGATNVDILKRLSNLERRVFGSQLNNGDEDSHLL</sequence>
<comment type="subunit">
    <text evidence="6">Forms polymers through the coiled coil domains. Interacts with PBP1, MreC and EzrA.</text>
</comment>
<dbReference type="Pfam" id="PF05103">
    <property type="entry name" value="DivIVA"/>
    <property type="match status" value="1"/>
</dbReference>
<dbReference type="InterPro" id="IPR011229">
    <property type="entry name" value="Cell_cycle_GpsB"/>
</dbReference>
<evidence type="ECO:0000256" key="2">
    <source>
        <dbReference type="ARBA" id="ARBA00022618"/>
    </source>
</evidence>
<dbReference type="AlphaFoldDB" id="A0A0R1VHB1"/>
<dbReference type="EMBL" id="AZFN01000010">
    <property type="protein sequence ID" value="KRM02470.1"/>
    <property type="molecule type" value="Genomic_DNA"/>
</dbReference>
<comment type="subcellular location">
    <subcellularLocation>
        <location evidence="6">Cytoplasm</location>
    </subcellularLocation>
    <text evidence="6">Shuttles between the lateral wall and the division site in a cell cycle-dependent manner.</text>
</comment>
<dbReference type="GO" id="GO:0005737">
    <property type="term" value="C:cytoplasm"/>
    <property type="evidence" value="ECO:0007669"/>
    <property type="project" value="UniProtKB-SubCell"/>
</dbReference>
<evidence type="ECO:0000256" key="3">
    <source>
        <dbReference type="ARBA" id="ARBA00022960"/>
    </source>
</evidence>
<dbReference type="PANTHER" id="PTHR35794">
    <property type="entry name" value="CELL DIVISION PROTEIN DIVIVA"/>
    <property type="match status" value="1"/>
</dbReference>
<dbReference type="PIRSF" id="PIRSF029938">
    <property type="entry name" value="UCP029938"/>
    <property type="match status" value="1"/>
</dbReference>
<evidence type="ECO:0000256" key="5">
    <source>
        <dbReference type="ARBA" id="ARBA00023306"/>
    </source>
</evidence>
<keyword evidence="5 6" id="KW-0131">Cell cycle</keyword>
<dbReference type="PANTHER" id="PTHR35794:SF1">
    <property type="entry name" value="CELL CYCLE PROTEIN GPSB"/>
    <property type="match status" value="1"/>
</dbReference>
<dbReference type="GO" id="GO:0008360">
    <property type="term" value="P:regulation of cell shape"/>
    <property type="evidence" value="ECO:0007669"/>
    <property type="project" value="UniProtKB-UniRule"/>
</dbReference>
<dbReference type="NCBIfam" id="TIGR03544">
    <property type="entry name" value="DivI1A_domain"/>
    <property type="match status" value="1"/>
</dbReference>
<keyword evidence="1 6" id="KW-0963">Cytoplasm</keyword>
<dbReference type="InterPro" id="IPR007793">
    <property type="entry name" value="DivIVA_fam"/>
</dbReference>
<comment type="caution">
    <text evidence="7">The sequence shown here is derived from an EMBL/GenBank/DDBJ whole genome shotgun (WGS) entry which is preliminary data.</text>
</comment>
<keyword evidence="8" id="KW-1185">Reference proteome</keyword>
<dbReference type="InterPro" id="IPR019933">
    <property type="entry name" value="DivIVA_domain"/>
</dbReference>
<evidence type="ECO:0000313" key="8">
    <source>
        <dbReference type="Proteomes" id="UP000051739"/>
    </source>
</evidence>
<dbReference type="PATRIC" id="fig|1423749.3.peg.130"/>
<dbReference type="GO" id="GO:0051301">
    <property type="term" value="P:cell division"/>
    <property type="evidence" value="ECO:0007669"/>
    <property type="project" value="UniProtKB-UniRule"/>
</dbReference>
<accession>A0A0R1VHB1</accession>
<evidence type="ECO:0000256" key="6">
    <source>
        <dbReference type="HAMAP-Rule" id="MF_02011"/>
    </source>
</evidence>
<name>A0A0R1VHB1_9LACO</name>
<evidence type="ECO:0000256" key="1">
    <source>
        <dbReference type="ARBA" id="ARBA00022490"/>
    </source>
</evidence>
<keyword evidence="2 6" id="KW-0132">Cell division</keyword>
<dbReference type="Gene3D" id="6.10.250.660">
    <property type="match status" value="1"/>
</dbReference>
<gene>
    <name evidence="6" type="primary">gpsB</name>
    <name evidence="7" type="ORF">FC60_GL000130</name>
</gene>